<dbReference type="PANTHER" id="PTHR13040">
    <property type="entry name" value="AUTOPHAGY PROTEIN 5"/>
    <property type="match status" value="1"/>
</dbReference>
<feature type="domain" description="Autophagy protein ATG5 UblB" evidence="8">
    <location>
        <begin position="240"/>
        <end position="358"/>
    </location>
</feature>
<dbReference type="Pfam" id="PF20637">
    <property type="entry name" value="ATG5_HBR"/>
    <property type="match status" value="1"/>
</dbReference>
<dbReference type="GO" id="GO:0000422">
    <property type="term" value="P:autophagy of mitochondrion"/>
    <property type="evidence" value="ECO:0007669"/>
    <property type="project" value="TreeGrafter"/>
</dbReference>
<comment type="subunit">
    <text evidence="6">Conjugated with ATG12.</text>
</comment>
<keyword evidence="6" id="KW-0472">Membrane</keyword>
<comment type="caution">
    <text evidence="11">The sequence shown here is derived from an EMBL/GenBank/DDBJ whole genome shotgun (WGS) entry which is preliminary data.</text>
</comment>
<feature type="domain" description="Autophagy protein ATG5 UblA" evidence="10">
    <location>
        <begin position="14"/>
        <end position="127"/>
    </location>
</feature>
<dbReference type="GO" id="GO:0061908">
    <property type="term" value="C:phagophore"/>
    <property type="evidence" value="ECO:0007669"/>
    <property type="project" value="TreeGrafter"/>
</dbReference>
<dbReference type="OrthoDB" id="272162at2759"/>
<evidence type="ECO:0000259" key="9">
    <source>
        <dbReference type="Pfam" id="PF20637"/>
    </source>
</evidence>
<gene>
    <name evidence="11" type="ORF">JR316_002222</name>
</gene>
<feature type="compositionally biased region" description="Polar residues" evidence="7">
    <location>
        <begin position="215"/>
        <end position="228"/>
    </location>
</feature>
<evidence type="ECO:0000259" key="8">
    <source>
        <dbReference type="Pfam" id="PF04106"/>
    </source>
</evidence>
<name>A0A8H7Y7J1_PSICU</name>
<evidence type="ECO:0000256" key="5">
    <source>
        <dbReference type="ARBA" id="ARBA00023006"/>
    </source>
</evidence>
<dbReference type="GO" id="GO:0005776">
    <property type="term" value="C:autophagosome"/>
    <property type="evidence" value="ECO:0007669"/>
    <property type="project" value="TreeGrafter"/>
</dbReference>
<evidence type="ECO:0000259" key="10">
    <source>
        <dbReference type="Pfam" id="PF20638"/>
    </source>
</evidence>
<feature type="region of interest" description="Disordered" evidence="7">
    <location>
        <begin position="204"/>
        <end position="229"/>
    </location>
</feature>
<dbReference type="PANTHER" id="PTHR13040:SF2">
    <property type="entry name" value="AUTOPHAGY PROTEIN 5"/>
    <property type="match status" value="1"/>
</dbReference>
<dbReference type="InterPro" id="IPR048940">
    <property type="entry name" value="ATG5_HBR"/>
</dbReference>
<dbReference type="Pfam" id="PF20638">
    <property type="entry name" value="ATG5_UblA"/>
    <property type="match status" value="1"/>
</dbReference>
<dbReference type="GO" id="GO:0044233">
    <property type="term" value="C:mitochondria-associated endoplasmic reticulum membrane contact site"/>
    <property type="evidence" value="ECO:0007669"/>
    <property type="project" value="TreeGrafter"/>
</dbReference>
<dbReference type="InterPro" id="IPR048318">
    <property type="entry name" value="ATG5_UblB"/>
</dbReference>
<protein>
    <recommendedName>
        <fullName evidence="6">Autophagy protein 5</fullName>
    </recommendedName>
</protein>
<organism evidence="11">
    <name type="scientific">Psilocybe cubensis</name>
    <name type="common">Psychedelic mushroom</name>
    <name type="synonym">Stropharia cubensis</name>
    <dbReference type="NCBI Taxonomy" id="181762"/>
    <lineage>
        <taxon>Eukaryota</taxon>
        <taxon>Fungi</taxon>
        <taxon>Dikarya</taxon>
        <taxon>Basidiomycota</taxon>
        <taxon>Agaricomycotina</taxon>
        <taxon>Agaricomycetes</taxon>
        <taxon>Agaricomycetidae</taxon>
        <taxon>Agaricales</taxon>
        <taxon>Agaricineae</taxon>
        <taxon>Strophariaceae</taxon>
        <taxon>Psilocybe</taxon>
    </lineage>
</organism>
<reference evidence="11" key="1">
    <citation type="submission" date="2021-02" db="EMBL/GenBank/DDBJ databases">
        <title>Psilocybe cubensis genome.</title>
        <authorList>
            <person name="Mckernan K.J."/>
            <person name="Crawford S."/>
            <person name="Trippe A."/>
            <person name="Kane L.T."/>
            <person name="Mclaughlin S."/>
        </authorList>
    </citation>
    <scope>NUCLEOTIDE SEQUENCE [LARGE SCALE GENOMIC DNA]</scope>
    <source>
        <strain evidence="11">MGC-MH-2018</strain>
    </source>
</reference>
<dbReference type="GO" id="GO:0019776">
    <property type="term" value="F:Atg8-family ligase activity"/>
    <property type="evidence" value="ECO:0007669"/>
    <property type="project" value="TreeGrafter"/>
</dbReference>
<dbReference type="Gene3D" id="3.10.20.620">
    <property type="match status" value="1"/>
</dbReference>
<proteinExistence type="inferred from homology"/>
<keyword evidence="5 6" id="KW-0072">Autophagy</keyword>
<dbReference type="Pfam" id="PF04106">
    <property type="entry name" value="ATG5_UblB"/>
    <property type="match status" value="1"/>
</dbReference>
<comment type="function">
    <text evidence="6">Involved in cytoplasm to vacuole transport (Cvt) and autophagic vesicle formation.</text>
</comment>
<evidence type="ECO:0000256" key="3">
    <source>
        <dbReference type="ARBA" id="ARBA00022499"/>
    </source>
</evidence>
<evidence type="ECO:0000313" key="11">
    <source>
        <dbReference type="EMBL" id="KAG5172719.1"/>
    </source>
</evidence>
<dbReference type="InterPro" id="IPR042527">
    <property type="entry name" value="Atg5_UblA_dom_sf"/>
</dbReference>
<evidence type="ECO:0000256" key="4">
    <source>
        <dbReference type="ARBA" id="ARBA00022843"/>
    </source>
</evidence>
<dbReference type="AlphaFoldDB" id="A0A8H7Y7J1"/>
<sequence length="363" mass="40873">MTDYNTTLFRRLTWEGTVPLEIRVDPKELPANSNRGLECYYVQAPRVSYLPLIVPEIRKFLMDVVFDEIAAKGLKDEEWWFESEEGTLLKWHWPIGVIYDNHTISASIRSSPMPSTSTPCPMRLILHLAAPPNDKLFLSPTIDACKQAFMNQLKEADFIRWGNTRRMTSLRKADQDGLWEGIRERDFDDYWRVASKLMPFAGSPLRSTSPPPVGSSLSRPLSADTVSTPERDGAYSIRSVPVRIYLPDGPVLQELAPPLLEDGKRFWQDVLQCISTERPIDTGTPHTLSHFFSNHFALLFPPRPPPPPPSRSNPNPQAPDVPELAYALIQGVISPPEAELAWLGSCMAGADGWLNICVGINRR</sequence>
<dbReference type="GO" id="GO:0006995">
    <property type="term" value="P:cellular response to nitrogen starvation"/>
    <property type="evidence" value="ECO:0007669"/>
    <property type="project" value="TreeGrafter"/>
</dbReference>
<keyword evidence="3 6" id="KW-1017">Isopeptide bond</keyword>
<comment type="similarity">
    <text evidence="2 6">Belongs to the ATG5 family.</text>
</comment>
<evidence type="ECO:0000256" key="7">
    <source>
        <dbReference type="SAM" id="MobiDB-lite"/>
    </source>
</evidence>
<keyword evidence="4 6" id="KW-0832">Ubl conjugation</keyword>
<dbReference type="GO" id="GO:0034727">
    <property type="term" value="P:piecemeal microautophagy of the nucleus"/>
    <property type="evidence" value="ECO:0007669"/>
    <property type="project" value="TreeGrafter"/>
</dbReference>
<dbReference type="InterPro" id="IPR048939">
    <property type="entry name" value="ATG5_UblA"/>
</dbReference>
<feature type="domain" description="Autophagy protein ATG5 alpha-helical bundle region" evidence="9">
    <location>
        <begin position="143"/>
        <end position="199"/>
    </location>
</feature>
<dbReference type="InterPro" id="IPR042526">
    <property type="entry name" value="Atg5_HR"/>
</dbReference>
<dbReference type="GO" id="GO:0034045">
    <property type="term" value="C:phagophore assembly site membrane"/>
    <property type="evidence" value="ECO:0007669"/>
    <property type="project" value="UniProtKB-SubCell"/>
</dbReference>
<dbReference type="EMBL" id="JAFIQS010000002">
    <property type="protein sequence ID" value="KAG5172719.1"/>
    <property type="molecule type" value="Genomic_DNA"/>
</dbReference>
<accession>A0A8H7Y7J1</accession>
<keyword evidence="6" id="KW-0813">Transport</keyword>
<comment type="subcellular location">
    <subcellularLocation>
        <location evidence="1 6">Preautophagosomal structure membrane</location>
        <topology evidence="1 6">Peripheral membrane protein</topology>
    </subcellularLocation>
</comment>
<dbReference type="Gene3D" id="1.10.246.190">
    <property type="entry name" value="Autophagy protein Apg5, helix rich domain"/>
    <property type="match status" value="1"/>
</dbReference>
<evidence type="ECO:0000256" key="2">
    <source>
        <dbReference type="ARBA" id="ARBA00006910"/>
    </source>
</evidence>
<evidence type="ECO:0000256" key="1">
    <source>
        <dbReference type="ARBA" id="ARBA00004623"/>
    </source>
</evidence>
<dbReference type="Gene3D" id="3.10.20.90">
    <property type="entry name" value="Phosphatidylinositol 3-kinase Catalytic Subunit, Chain A, domain 1"/>
    <property type="match status" value="1"/>
</dbReference>
<dbReference type="InterPro" id="IPR007239">
    <property type="entry name" value="Atg5"/>
</dbReference>
<evidence type="ECO:0000256" key="6">
    <source>
        <dbReference type="RuleBase" id="RU361202"/>
    </source>
</evidence>
<dbReference type="GO" id="GO:0034274">
    <property type="term" value="C:Atg12-Atg5-Atg16 complex"/>
    <property type="evidence" value="ECO:0007669"/>
    <property type="project" value="TreeGrafter"/>
</dbReference>